<evidence type="ECO:0000313" key="16">
    <source>
        <dbReference type="Proteomes" id="UP001497392"/>
    </source>
</evidence>
<dbReference type="InterPro" id="IPR026480">
    <property type="entry name" value="RMT2_dom"/>
</dbReference>
<dbReference type="Pfam" id="PF12796">
    <property type="entry name" value="Ank_2"/>
    <property type="match status" value="1"/>
</dbReference>
<evidence type="ECO:0000256" key="6">
    <source>
        <dbReference type="ARBA" id="ARBA00022490"/>
    </source>
</evidence>
<keyword evidence="16" id="KW-1185">Reference proteome</keyword>
<comment type="function">
    <text evidence="1">S-adenosyl-L-methionine-dependent protein-arginine N-methyltransferase that methylates the delta-nitrogen atom of arginine residues to form N5-methylarginine (type IV) in target proteins. Monomethylates ribosomal protein L12.</text>
</comment>
<protein>
    <recommendedName>
        <fullName evidence="5">Protein arginine N-methyltransferase 2</fullName>
    </recommendedName>
    <alternativeName>
        <fullName evidence="11">Protein-arginine N5-methyltransferase</fullName>
    </alternativeName>
    <alternativeName>
        <fullName evidence="12">Type IV protein arginine N-methyltransferase</fullName>
    </alternativeName>
</protein>
<accession>A0ABP1FEU3</accession>
<feature type="domain" description="RMT2" evidence="14">
    <location>
        <begin position="111"/>
        <end position="347"/>
    </location>
</feature>
<dbReference type="PROSITE" id="PS51559">
    <property type="entry name" value="SAM_RMT2"/>
    <property type="match status" value="1"/>
</dbReference>
<organism evidence="15 16">
    <name type="scientific">Coccomyxa viridis</name>
    <dbReference type="NCBI Taxonomy" id="1274662"/>
    <lineage>
        <taxon>Eukaryota</taxon>
        <taxon>Viridiplantae</taxon>
        <taxon>Chlorophyta</taxon>
        <taxon>core chlorophytes</taxon>
        <taxon>Trebouxiophyceae</taxon>
        <taxon>Trebouxiophyceae incertae sedis</taxon>
        <taxon>Coccomyxaceae</taxon>
        <taxon>Coccomyxa</taxon>
    </lineage>
</organism>
<keyword evidence="10" id="KW-0539">Nucleus</keyword>
<comment type="subunit">
    <text evidence="4">Monomer.</text>
</comment>
<dbReference type="EMBL" id="CAXHTA020000001">
    <property type="protein sequence ID" value="CAL5218390.1"/>
    <property type="molecule type" value="Genomic_DNA"/>
</dbReference>
<keyword evidence="7" id="KW-0489">Methyltransferase</keyword>
<dbReference type="Gene3D" id="3.40.50.150">
    <property type="entry name" value="Vaccinia Virus protein VP39"/>
    <property type="match status" value="1"/>
</dbReference>
<evidence type="ECO:0000256" key="13">
    <source>
        <dbReference type="PROSITE-ProRule" id="PRU00023"/>
    </source>
</evidence>
<evidence type="ECO:0000313" key="15">
    <source>
        <dbReference type="EMBL" id="CAL5218390.1"/>
    </source>
</evidence>
<dbReference type="InterPro" id="IPR017408">
    <property type="entry name" value="Arginine_N-MeTrfase_2"/>
</dbReference>
<evidence type="ECO:0000256" key="11">
    <source>
        <dbReference type="ARBA" id="ARBA00031001"/>
    </source>
</evidence>
<name>A0ABP1FEU3_9CHLO</name>
<keyword evidence="6" id="KW-0963">Cytoplasm</keyword>
<proteinExistence type="predicted"/>
<dbReference type="InterPro" id="IPR051038">
    <property type="entry name" value="RMT2/GAMT_Mtase"/>
</dbReference>
<evidence type="ECO:0000256" key="5">
    <source>
        <dbReference type="ARBA" id="ARBA00018778"/>
    </source>
</evidence>
<evidence type="ECO:0000256" key="3">
    <source>
        <dbReference type="ARBA" id="ARBA00004496"/>
    </source>
</evidence>
<evidence type="ECO:0000259" key="14">
    <source>
        <dbReference type="PROSITE" id="PS51559"/>
    </source>
</evidence>
<comment type="subcellular location">
    <subcellularLocation>
        <location evidence="3">Cytoplasm</location>
    </subcellularLocation>
    <subcellularLocation>
        <location evidence="2">Nucleus</location>
    </subcellularLocation>
</comment>
<evidence type="ECO:0000256" key="8">
    <source>
        <dbReference type="ARBA" id="ARBA00022679"/>
    </source>
</evidence>
<dbReference type="InterPro" id="IPR036770">
    <property type="entry name" value="Ankyrin_rpt-contain_sf"/>
</dbReference>
<dbReference type="SUPFAM" id="SSF53335">
    <property type="entry name" value="S-adenosyl-L-methionine-dependent methyltransferases"/>
    <property type="match status" value="1"/>
</dbReference>
<keyword evidence="9" id="KW-0949">S-adenosyl-L-methionine</keyword>
<sequence>MDPISATNDLLKAAAQGDESLVRSLMQQKADALYQDGRGRNAMMEAAAAGHDSIVTMLLEAGTPWNAIDKEGSCAGDLAVAAGHDSTAEVLLEAGMRAELILGALERSLGKRETGAQHQYLQQRLQYDAGERLMDAEDRAVMMAWEEPLMEAHAHAICSSGGDVLNVGFGLGLIDEAIQRRSPRSHTIVEAHPDVYAHMLQQGWDRRPGVRILFGRWQDVLPGSGLRFDGVFWDTFSECYEDMQEFHWLLPGLLKPEGIYSYFNGLAADNGFFHMVYCNIARAELAQLGFETEFVALPIDCSDPKVWEGVRNRYWQLDTYLLPVCTFVPPKKGEAAPSRGDHCQAST</sequence>
<reference evidence="15 16" key="1">
    <citation type="submission" date="2024-06" db="EMBL/GenBank/DDBJ databases">
        <authorList>
            <person name="Kraege A."/>
            <person name="Thomma B."/>
        </authorList>
    </citation>
    <scope>NUCLEOTIDE SEQUENCE [LARGE SCALE GENOMIC DNA]</scope>
</reference>
<dbReference type="SUPFAM" id="SSF48403">
    <property type="entry name" value="Ankyrin repeat"/>
    <property type="match status" value="1"/>
</dbReference>
<keyword evidence="13" id="KW-0040">ANK repeat</keyword>
<evidence type="ECO:0000256" key="9">
    <source>
        <dbReference type="ARBA" id="ARBA00022691"/>
    </source>
</evidence>
<gene>
    <name evidence="15" type="primary">g63</name>
    <name evidence="15" type="ORF">VP750_LOCUS49</name>
</gene>
<keyword evidence="8" id="KW-0808">Transferase</keyword>
<dbReference type="PANTHER" id="PTHR32379">
    <property type="entry name" value="GUANIDINOACETATE N-METHYLTRANSFERASE"/>
    <property type="match status" value="1"/>
</dbReference>
<dbReference type="Proteomes" id="UP001497392">
    <property type="component" value="Unassembled WGS sequence"/>
</dbReference>
<evidence type="ECO:0000256" key="4">
    <source>
        <dbReference type="ARBA" id="ARBA00011245"/>
    </source>
</evidence>
<evidence type="ECO:0000256" key="12">
    <source>
        <dbReference type="ARBA" id="ARBA00031724"/>
    </source>
</evidence>
<dbReference type="PROSITE" id="PS50088">
    <property type="entry name" value="ANK_REPEAT"/>
    <property type="match status" value="1"/>
</dbReference>
<evidence type="ECO:0000256" key="1">
    <source>
        <dbReference type="ARBA" id="ARBA00002207"/>
    </source>
</evidence>
<feature type="repeat" description="ANK" evidence="13">
    <location>
        <begin position="38"/>
        <end position="70"/>
    </location>
</feature>
<dbReference type="CDD" id="cd02440">
    <property type="entry name" value="AdoMet_MTases"/>
    <property type="match status" value="1"/>
</dbReference>
<dbReference type="PROSITE" id="PS50297">
    <property type="entry name" value="ANK_REP_REGION"/>
    <property type="match status" value="1"/>
</dbReference>
<dbReference type="PANTHER" id="PTHR32379:SF1">
    <property type="entry name" value="GUANIDINOACETATE N-METHYLTRANSFERASE"/>
    <property type="match status" value="1"/>
</dbReference>
<dbReference type="InterPro" id="IPR002110">
    <property type="entry name" value="Ankyrin_rpt"/>
</dbReference>
<evidence type="ECO:0000256" key="7">
    <source>
        <dbReference type="ARBA" id="ARBA00022603"/>
    </source>
</evidence>
<dbReference type="PIRSF" id="PIRSF038148">
    <property type="entry name" value="Arginine_N-mtfrase-2"/>
    <property type="match status" value="1"/>
</dbReference>
<dbReference type="Gene3D" id="1.25.40.20">
    <property type="entry name" value="Ankyrin repeat-containing domain"/>
    <property type="match status" value="1"/>
</dbReference>
<dbReference type="InterPro" id="IPR029063">
    <property type="entry name" value="SAM-dependent_MTases_sf"/>
</dbReference>
<evidence type="ECO:0000256" key="10">
    <source>
        <dbReference type="ARBA" id="ARBA00023242"/>
    </source>
</evidence>
<evidence type="ECO:0000256" key="2">
    <source>
        <dbReference type="ARBA" id="ARBA00004123"/>
    </source>
</evidence>
<comment type="caution">
    <text evidence="15">The sequence shown here is derived from an EMBL/GenBank/DDBJ whole genome shotgun (WGS) entry which is preliminary data.</text>
</comment>